<dbReference type="SUPFAM" id="SSF52540">
    <property type="entry name" value="P-loop containing nucleoside triphosphate hydrolases"/>
    <property type="match status" value="1"/>
</dbReference>
<protein>
    <recommendedName>
        <fullName evidence="1">ATP-dependent DNA helicase</fullName>
        <ecNumber evidence="1">5.6.2.3</ecNumber>
    </recommendedName>
</protein>
<dbReference type="PANTHER" id="PTHR10492">
    <property type="match status" value="1"/>
</dbReference>
<comment type="cofactor">
    <cofactor evidence="1">
        <name>Mg(2+)</name>
        <dbReference type="ChEBI" id="CHEBI:18420"/>
    </cofactor>
</comment>
<keyword evidence="1" id="KW-0378">Hydrolase</keyword>
<dbReference type="Pfam" id="PF05970">
    <property type="entry name" value="PIF1"/>
    <property type="match status" value="1"/>
</dbReference>
<evidence type="ECO:0000259" key="2">
    <source>
        <dbReference type="Pfam" id="PF05970"/>
    </source>
</evidence>
<dbReference type="RefSeq" id="XP_015952783.1">
    <property type="nucleotide sequence ID" value="XM_016097297.1"/>
</dbReference>
<dbReference type="KEGG" id="adu:107477308"/>
<feature type="domain" description="DNA helicase Pif1-like DEAD-box helicase" evidence="2">
    <location>
        <begin position="2"/>
        <end position="104"/>
    </location>
</feature>
<accession>A0A6P4CLE8</accession>
<evidence type="ECO:0000256" key="1">
    <source>
        <dbReference type="RuleBase" id="RU363044"/>
    </source>
</evidence>
<sequence>MCFEALDRTLRDLMSVTDQHKTHKPFGGKVVVLGGDFRQILPVIPKGSRHDILASAINSSHLWSFCKVLKLHTNMRLLMSSSDQDEGEMKRFANWILDVGNGNIGSIIGDESEVEISDDLLITTTDDHLVDFAYPNCCKTCQITGIEKKYLSSNTICQADENEDVQQEWFTPEFLNDIKYSGLPFKFQQRQFPLTLCFAMTINKSQGQSLSHVGLYLPKSVFTHGQLYVALSRVKSRSGLRVLILDEDGNPKLSTTNVVFKEVFNNI</sequence>
<gene>
    <name evidence="4" type="primary">LOC107477308</name>
</gene>
<dbReference type="FunFam" id="3.40.50.300:FF:002884">
    <property type="entry name" value="ATP-dependent DNA helicase"/>
    <property type="match status" value="1"/>
</dbReference>
<dbReference type="InterPro" id="IPR027417">
    <property type="entry name" value="P-loop_NTPase"/>
</dbReference>
<dbReference type="GO" id="GO:0006281">
    <property type="term" value="P:DNA repair"/>
    <property type="evidence" value="ECO:0007669"/>
    <property type="project" value="UniProtKB-KW"/>
</dbReference>
<keyword evidence="1" id="KW-0547">Nucleotide-binding</keyword>
<keyword evidence="1" id="KW-0067">ATP-binding</keyword>
<name>A0A6P4CLE8_ARADU</name>
<reference evidence="3" key="1">
    <citation type="journal article" date="2016" name="Nat. Genet.">
        <title>The genome sequences of Arachis duranensis and Arachis ipaensis, the diploid ancestors of cultivated peanut.</title>
        <authorList>
            <person name="Bertioli D.J."/>
            <person name="Cannon S.B."/>
            <person name="Froenicke L."/>
            <person name="Huang G."/>
            <person name="Farmer A.D."/>
            <person name="Cannon E.K."/>
            <person name="Liu X."/>
            <person name="Gao D."/>
            <person name="Clevenger J."/>
            <person name="Dash S."/>
            <person name="Ren L."/>
            <person name="Moretzsohn M.C."/>
            <person name="Shirasawa K."/>
            <person name="Huang W."/>
            <person name="Vidigal B."/>
            <person name="Abernathy B."/>
            <person name="Chu Y."/>
            <person name="Niederhuth C.E."/>
            <person name="Umale P."/>
            <person name="Araujo A.C."/>
            <person name="Kozik A."/>
            <person name="Kim K.D."/>
            <person name="Burow M.D."/>
            <person name="Varshney R.K."/>
            <person name="Wang X."/>
            <person name="Zhang X."/>
            <person name="Barkley N."/>
            <person name="Guimaraes P.M."/>
            <person name="Isobe S."/>
            <person name="Guo B."/>
            <person name="Liao B."/>
            <person name="Stalker H.T."/>
            <person name="Schmitz R.J."/>
            <person name="Scheffler B.E."/>
            <person name="Leal-Bertioli S.C."/>
            <person name="Xun X."/>
            <person name="Jackson S.A."/>
            <person name="Michelmore R."/>
            <person name="Ozias-Akins P."/>
        </authorList>
    </citation>
    <scope>NUCLEOTIDE SEQUENCE [LARGE SCALE GENOMIC DNA]</scope>
    <source>
        <strain evidence="3">cv. V14167</strain>
    </source>
</reference>
<proteinExistence type="inferred from homology"/>
<evidence type="ECO:0000313" key="4">
    <source>
        <dbReference type="RefSeq" id="XP_015952783.1"/>
    </source>
</evidence>
<dbReference type="AlphaFoldDB" id="A0A6P4CLE8"/>
<organism evidence="3 4">
    <name type="scientific">Arachis duranensis</name>
    <name type="common">Wild peanut</name>
    <dbReference type="NCBI Taxonomy" id="130453"/>
    <lineage>
        <taxon>Eukaryota</taxon>
        <taxon>Viridiplantae</taxon>
        <taxon>Streptophyta</taxon>
        <taxon>Embryophyta</taxon>
        <taxon>Tracheophyta</taxon>
        <taxon>Spermatophyta</taxon>
        <taxon>Magnoliopsida</taxon>
        <taxon>eudicotyledons</taxon>
        <taxon>Gunneridae</taxon>
        <taxon>Pentapetalae</taxon>
        <taxon>rosids</taxon>
        <taxon>fabids</taxon>
        <taxon>Fabales</taxon>
        <taxon>Fabaceae</taxon>
        <taxon>Papilionoideae</taxon>
        <taxon>50 kb inversion clade</taxon>
        <taxon>dalbergioids sensu lato</taxon>
        <taxon>Dalbergieae</taxon>
        <taxon>Pterocarpus clade</taxon>
        <taxon>Arachis</taxon>
    </lineage>
</organism>
<comment type="catalytic activity">
    <reaction evidence="1">
        <text>ATP + H2O = ADP + phosphate + H(+)</text>
        <dbReference type="Rhea" id="RHEA:13065"/>
        <dbReference type="ChEBI" id="CHEBI:15377"/>
        <dbReference type="ChEBI" id="CHEBI:15378"/>
        <dbReference type="ChEBI" id="CHEBI:30616"/>
        <dbReference type="ChEBI" id="CHEBI:43474"/>
        <dbReference type="ChEBI" id="CHEBI:456216"/>
        <dbReference type="EC" id="5.6.2.3"/>
    </reaction>
</comment>
<keyword evidence="3" id="KW-1185">Reference proteome</keyword>
<evidence type="ECO:0000313" key="3">
    <source>
        <dbReference type="Proteomes" id="UP000515211"/>
    </source>
</evidence>
<reference evidence="4" key="2">
    <citation type="submission" date="2025-08" db="UniProtKB">
        <authorList>
            <consortium name="RefSeq"/>
        </authorList>
    </citation>
    <scope>IDENTIFICATION</scope>
    <source>
        <tissue evidence="4">Whole plant</tissue>
    </source>
</reference>
<keyword evidence="1" id="KW-0227">DNA damage</keyword>
<dbReference type="GO" id="GO:0043139">
    <property type="term" value="F:5'-3' DNA helicase activity"/>
    <property type="evidence" value="ECO:0007669"/>
    <property type="project" value="UniProtKB-EC"/>
</dbReference>
<dbReference type="GO" id="GO:0000723">
    <property type="term" value="P:telomere maintenance"/>
    <property type="evidence" value="ECO:0007669"/>
    <property type="project" value="InterPro"/>
</dbReference>
<dbReference type="InterPro" id="IPR010285">
    <property type="entry name" value="DNA_helicase_pif1-like_DEAD"/>
</dbReference>
<dbReference type="EC" id="5.6.2.3" evidence="1"/>
<dbReference type="PANTHER" id="PTHR10492:SF101">
    <property type="entry name" value="ATP-DEPENDENT DNA HELICASE"/>
    <property type="match status" value="1"/>
</dbReference>
<dbReference type="CDD" id="cd18809">
    <property type="entry name" value="SF1_C_RecD"/>
    <property type="match status" value="1"/>
</dbReference>
<dbReference type="GO" id="GO:0006310">
    <property type="term" value="P:DNA recombination"/>
    <property type="evidence" value="ECO:0007669"/>
    <property type="project" value="UniProtKB-KW"/>
</dbReference>
<dbReference type="Proteomes" id="UP000515211">
    <property type="component" value="Chromosome 3"/>
</dbReference>
<dbReference type="Gene3D" id="3.40.50.300">
    <property type="entry name" value="P-loop containing nucleotide triphosphate hydrolases"/>
    <property type="match status" value="1"/>
</dbReference>
<keyword evidence="1" id="KW-0347">Helicase</keyword>
<dbReference type="GO" id="GO:0016787">
    <property type="term" value="F:hydrolase activity"/>
    <property type="evidence" value="ECO:0007669"/>
    <property type="project" value="UniProtKB-KW"/>
</dbReference>
<comment type="similarity">
    <text evidence="1">Belongs to the helicase family.</text>
</comment>
<dbReference type="GeneID" id="107477308"/>
<dbReference type="GO" id="GO:0005524">
    <property type="term" value="F:ATP binding"/>
    <property type="evidence" value="ECO:0007669"/>
    <property type="project" value="UniProtKB-KW"/>
</dbReference>
<keyword evidence="1" id="KW-0234">DNA repair</keyword>
<keyword evidence="1" id="KW-0233">DNA recombination</keyword>